<evidence type="ECO:0000256" key="1">
    <source>
        <dbReference type="ARBA" id="ARBA00005564"/>
    </source>
</evidence>
<dbReference type="SUPFAM" id="SSF51004">
    <property type="entry name" value="C-terminal (heme d1) domain of cytochrome cd1-nitrite reductase"/>
    <property type="match status" value="1"/>
</dbReference>
<dbReference type="Gene3D" id="2.130.10.10">
    <property type="entry name" value="YVTN repeat-like/Quinoprotein amine dehydrogenase"/>
    <property type="match status" value="1"/>
</dbReference>
<dbReference type="PROSITE" id="PS51318">
    <property type="entry name" value="TAT"/>
    <property type="match status" value="1"/>
</dbReference>
<organism evidence="2 3">
    <name type="scientific">Saccharopolyspora elongata</name>
    <dbReference type="NCBI Taxonomy" id="2530387"/>
    <lineage>
        <taxon>Bacteria</taxon>
        <taxon>Bacillati</taxon>
        <taxon>Actinomycetota</taxon>
        <taxon>Actinomycetes</taxon>
        <taxon>Pseudonocardiales</taxon>
        <taxon>Pseudonocardiaceae</taxon>
        <taxon>Saccharopolyspora</taxon>
    </lineage>
</organism>
<dbReference type="InterPro" id="IPR011048">
    <property type="entry name" value="Haem_d1_sf"/>
</dbReference>
<comment type="similarity">
    <text evidence="1">Belongs to the cycloisomerase 2 family.</text>
</comment>
<dbReference type="InterPro" id="IPR050282">
    <property type="entry name" value="Cycloisomerase_2"/>
</dbReference>
<comment type="caution">
    <text evidence="2">The sequence shown here is derived from an EMBL/GenBank/DDBJ whole genome shotgun (WGS) entry which is preliminary data.</text>
</comment>
<dbReference type="GO" id="GO:0005829">
    <property type="term" value="C:cytosol"/>
    <property type="evidence" value="ECO:0007669"/>
    <property type="project" value="TreeGrafter"/>
</dbReference>
<dbReference type="InterPro" id="IPR006311">
    <property type="entry name" value="TAT_signal"/>
</dbReference>
<dbReference type="Pfam" id="PF10282">
    <property type="entry name" value="Lactonase"/>
    <property type="match status" value="1"/>
</dbReference>
<dbReference type="InterPro" id="IPR015943">
    <property type="entry name" value="WD40/YVTN_repeat-like_dom_sf"/>
</dbReference>
<proteinExistence type="inferred from homology"/>
<dbReference type="AlphaFoldDB" id="A0A4V6PDI8"/>
<evidence type="ECO:0000313" key="3">
    <source>
        <dbReference type="Proteomes" id="UP000294947"/>
    </source>
</evidence>
<name>A0A4V6PDI8_9PSEU</name>
<dbReference type="Proteomes" id="UP000294947">
    <property type="component" value="Unassembled WGS sequence"/>
</dbReference>
<dbReference type="PANTHER" id="PTHR30344:SF1">
    <property type="entry name" value="6-PHOSPHOGLUCONOLACTONASE"/>
    <property type="match status" value="1"/>
</dbReference>
<gene>
    <name evidence="2" type="ORF">E1288_42690</name>
</gene>
<evidence type="ECO:0000313" key="2">
    <source>
        <dbReference type="EMBL" id="TDD35807.1"/>
    </source>
</evidence>
<sequence length="317" mass="32715">MSAMENSQQIGRAAFLRLAGLGIVAAGASSLLPAREVLADTMAARTLAAYSGNFSTAIELAGLNLDDGRLTGTGAVPGVDSPAFLIFNADGSRVYAVNDTNDGRVTALSVESGGGLAVLGSQSAGASMPTHLAVHPGGQHLIVANYGSGSTAVFPILADGALGPRADLVQYEGSGPVPGRQEGPHAHMVAITPEGRYVLVPDLGTDRIHVHALDATTGKLDTLGEAQLRPGAGPRHLVFHPTAPFLYVADELDSTVTVCAYDADRAAVTPGQAVSTVPDGVRENFPAEILISADGRFVYVSNHRRHAGRTVDVREQP</sequence>
<dbReference type="GO" id="GO:0017057">
    <property type="term" value="F:6-phosphogluconolactonase activity"/>
    <property type="evidence" value="ECO:0007669"/>
    <property type="project" value="TreeGrafter"/>
</dbReference>
<reference evidence="2 3" key="1">
    <citation type="submission" date="2019-03" db="EMBL/GenBank/DDBJ databases">
        <title>Draft genome sequences of novel Actinobacteria.</title>
        <authorList>
            <person name="Sahin N."/>
            <person name="Ay H."/>
            <person name="Saygin H."/>
        </authorList>
    </citation>
    <scope>NUCLEOTIDE SEQUENCE [LARGE SCALE GENOMIC DNA]</scope>
    <source>
        <strain evidence="2 3">7K502</strain>
    </source>
</reference>
<dbReference type="InterPro" id="IPR019405">
    <property type="entry name" value="Lactonase_7-beta_prop"/>
</dbReference>
<keyword evidence="3" id="KW-1185">Reference proteome</keyword>
<protein>
    <submittedName>
        <fullName evidence="2">Lactonase family protein</fullName>
    </submittedName>
</protein>
<dbReference type="EMBL" id="SMKW01000118">
    <property type="protein sequence ID" value="TDD35807.1"/>
    <property type="molecule type" value="Genomic_DNA"/>
</dbReference>
<dbReference type="PANTHER" id="PTHR30344">
    <property type="entry name" value="6-PHOSPHOGLUCONOLACTONASE-RELATED"/>
    <property type="match status" value="1"/>
</dbReference>
<accession>A0A4V6PDI8</accession>